<evidence type="ECO:0000256" key="1">
    <source>
        <dbReference type="ARBA" id="ARBA00022679"/>
    </source>
</evidence>
<dbReference type="PROSITE" id="PS50921">
    <property type="entry name" value="ANTAR"/>
    <property type="match status" value="1"/>
</dbReference>
<evidence type="ECO:0000256" key="4">
    <source>
        <dbReference type="ARBA" id="ARBA00023163"/>
    </source>
</evidence>
<evidence type="ECO:0000313" key="7">
    <source>
        <dbReference type="Proteomes" id="UP000825367"/>
    </source>
</evidence>
<dbReference type="SUPFAM" id="SSF52172">
    <property type="entry name" value="CheY-like"/>
    <property type="match status" value="1"/>
</dbReference>
<evidence type="ECO:0000259" key="5">
    <source>
        <dbReference type="PROSITE" id="PS50921"/>
    </source>
</evidence>
<accession>A0ABX8VN01</accession>
<dbReference type="InterPro" id="IPR003018">
    <property type="entry name" value="GAF"/>
</dbReference>
<dbReference type="Gene3D" id="1.10.10.10">
    <property type="entry name" value="Winged helix-like DNA-binding domain superfamily/Winged helix DNA-binding domain"/>
    <property type="match status" value="1"/>
</dbReference>
<feature type="domain" description="ANTAR" evidence="5">
    <location>
        <begin position="167"/>
        <end position="228"/>
    </location>
</feature>
<name>A0ABX8VN01_9MYCO</name>
<dbReference type="RefSeq" id="WP_071945539.1">
    <property type="nucleotide sequence ID" value="NZ_BAAAVX010000005.1"/>
</dbReference>
<dbReference type="PIRSF" id="PIRSF036625">
    <property type="entry name" value="GAF_ANTAR"/>
    <property type="match status" value="1"/>
</dbReference>
<dbReference type="Pfam" id="PF03861">
    <property type="entry name" value="ANTAR"/>
    <property type="match status" value="1"/>
</dbReference>
<dbReference type="InterPro" id="IPR029016">
    <property type="entry name" value="GAF-like_dom_sf"/>
</dbReference>
<evidence type="ECO:0000256" key="2">
    <source>
        <dbReference type="ARBA" id="ARBA00022777"/>
    </source>
</evidence>
<dbReference type="SUPFAM" id="SSF55781">
    <property type="entry name" value="GAF domain-like"/>
    <property type="match status" value="1"/>
</dbReference>
<dbReference type="Proteomes" id="UP000825367">
    <property type="component" value="Chromosome"/>
</dbReference>
<reference evidence="6 7" key="1">
    <citation type="submission" date="2021-07" db="EMBL/GenBank/DDBJ databases">
        <title>Whole genome sequencing of non-tuberculosis mycobacteria type-strains.</title>
        <authorList>
            <person name="Igarashi Y."/>
            <person name="Osugi A."/>
            <person name="Mitarai S."/>
        </authorList>
    </citation>
    <scope>NUCLEOTIDE SEQUENCE [LARGE SCALE GENOMIC DNA]</scope>
    <source>
        <strain evidence="6 7">JCM 16370</strain>
    </source>
</reference>
<keyword evidence="3" id="KW-0805">Transcription regulation</keyword>
<dbReference type="SMART" id="SM01012">
    <property type="entry name" value="ANTAR"/>
    <property type="match status" value="1"/>
</dbReference>
<evidence type="ECO:0000256" key="3">
    <source>
        <dbReference type="ARBA" id="ARBA00023015"/>
    </source>
</evidence>
<dbReference type="InterPro" id="IPR011006">
    <property type="entry name" value="CheY-like_superfamily"/>
</dbReference>
<evidence type="ECO:0000313" key="6">
    <source>
        <dbReference type="EMBL" id="QYL19183.1"/>
    </source>
</evidence>
<dbReference type="Gene3D" id="3.30.450.40">
    <property type="match status" value="1"/>
</dbReference>
<keyword evidence="2" id="KW-0418">Kinase</keyword>
<dbReference type="EMBL" id="CP080333">
    <property type="protein sequence ID" value="QYL19183.1"/>
    <property type="molecule type" value="Genomic_DNA"/>
</dbReference>
<dbReference type="InterPro" id="IPR005561">
    <property type="entry name" value="ANTAR"/>
</dbReference>
<dbReference type="InterPro" id="IPR036388">
    <property type="entry name" value="WH-like_DNA-bd_sf"/>
</dbReference>
<protein>
    <submittedName>
        <fullName evidence="6">GAF and ANTAR domain-containing protein</fullName>
    </submittedName>
</protein>
<dbReference type="Pfam" id="PF13185">
    <property type="entry name" value="GAF_2"/>
    <property type="match status" value="1"/>
</dbReference>
<keyword evidence="7" id="KW-1185">Reference proteome</keyword>
<keyword evidence="4" id="KW-0804">Transcription</keyword>
<dbReference type="InterPro" id="IPR012074">
    <property type="entry name" value="GAF_ANTAR"/>
</dbReference>
<sequence>MPVGDDVDLADAAARIAEVARTLYERRSLDGGVVAELVEHAAVELPGADYANITVTASQYEIDTPAATHPWAVQVDDIQRRTQEGPCVSSAWEHRIVHVEDLSHETRWPRFCAEALDVTPVRSIMGFQLFLTGKSMGALNVFSERPHAFDERTRQLGSLFAAHSALVWDAARRESQFREALASRDIIGQAKGMIMERYSKDANQAFEMLRQLSHDTNVPLAEVAAKIVDAAQANPR</sequence>
<organism evidence="6 7">
    <name type="scientific">Mycolicibacterium pallens</name>
    <dbReference type="NCBI Taxonomy" id="370524"/>
    <lineage>
        <taxon>Bacteria</taxon>
        <taxon>Bacillati</taxon>
        <taxon>Actinomycetota</taxon>
        <taxon>Actinomycetes</taxon>
        <taxon>Mycobacteriales</taxon>
        <taxon>Mycobacteriaceae</taxon>
        <taxon>Mycolicibacterium</taxon>
    </lineage>
</organism>
<gene>
    <name evidence="6" type="ORF">K0O64_12260</name>
</gene>
<proteinExistence type="predicted"/>
<keyword evidence="1" id="KW-0808">Transferase</keyword>